<dbReference type="AlphaFoldDB" id="A0A7D5SG98"/>
<accession>A0A7D5SG98</accession>
<evidence type="ECO:0000313" key="1">
    <source>
        <dbReference type="EMBL" id="QLH51318.1"/>
    </source>
</evidence>
<dbReference type="Proteomes" id="UP000509684">
    <property type="component" value="Chromosome"/>
</dbReference>
<reference evidence="1 2" key="1">
    <citation type="journal article" date="2019" name="Microbiome">
        <title>Annotated bacterial chromosomes from frame-shift-corrected long-read metagenomic data.</title>
        <authorList>
            <person name="Arumugam K."/>
            <person name="Bagci C."/>
            <person name="Bessarab I."/>
            <person name="Beier S."/>
            <person name="Buchfink B."/>
            <person name="Gorska A."/>
            <person name="Qiu G."/>
            <person name="Huson D.H."/>
            <person name="Williams R.B.H."/>
        </authorList>
    </citation>
    <scope>NUCLEOTIDE SEQUENCE [LARGE SCALE GENOMIC DNA]</scope>
    <source>
        <strain evidence="1">SSA1</strain>
    </source>
</reference>
<sequence>MYEGRPSGGVEFYRLLFESPEFCAELGQVTLASGQLEAELIRLLKRKSPTKAAEGQPLGKLIQLAEKHQALDSNVISCLNELCKQRNYLAHNIYSLFIELIEETRLERSNLLDSDVHTYIERAWQLKENLIHLAEVVRDA</sequence>
<dbReference type="EMBL" id="CP058708">
    <property type="protein sequence ID" value="QLH51318.1"/>
    <property type="molecule type" value="Genomic_DNA"/>
</dbReference>
<dbReference type="KEGG" id="acog:HWD57_17035"/>
<evidence type="ECO:0000313" key="2">
    <source>
        <dbReference type="Proteomes" id="UP000509684"/>
    </source>
</evidence>
<evidence type="ECO:0008006" key="3">
    <source>
        <dbReference type="Google" id="ProtNLM"/>
    </source>
</evidence>
<gene>
    <name evidence="1" type="ORF">HWD57_17035</name>
</gene>
<organism evidence="1 2">
    <name type="scientific">Candidatus Accumulibacter cognatus</name>
    <dbReference type="NCBI Taxonomy" id="2954383"/>
    <lineage>
        <taxon>Bacteria</taxon>
        <taxon>Pseudomonadati</taxon>
        <taxon>Pseudomonadota</taxon>
        <taxon>Betaproteobacteria</taxon>
        <taxon>Candidatus Accumulibacter</taxon>
    </lineage>
</organism>
<proteinExistence type="predicted"/>
<name>A0A7D5SG98_9PROT</name>
<protein>
    <recommendedName>
        <fullName evidence="3">DUF4145 domain-containing protein</fullName>
    </recommendedName>
</protein>